<dbReference type="InterPro" id="IPR011043">
    <property type="entry name" value="Gal_Oxase/kelch_b-propeller"/>
</dbReference>
<evidence type="ECO:0000313" key="5">
    <source>
        <dbReference type="Proteomes" id="UP000717515"/>
    </source>
</evidence>
<keyword evidence="1" id="KW-0880">Kelch repeat</keyword>
<protein>
    <recommendedName>
        <fullName evidence="6">Kelch repeat-containing protein</fullName>
    </recommendedName>
</protein>
<keyword evidence="3" id="KW-0732">Signal</keyword>
<dbReference type="SUPFAM" id="SSF50965">
    <property type="entry name" value="Galactose oxidase, central domain"/>
    <property type="match status" value="1"/>
</dbReference>
<comment type="caution">
    <text evidence="4">The sequence shown here is derived from an EMBL/GenBank/DDBJ whole genome shotgun (WGS) entry which is preliminary data.</text>
</comment>
<evidence type="ECO:0000256" key="1">
    <source>
        <dbReference type="ARBA" id="ARBA00022441"/>
    </source>
</evidence>
<feature type="chain" id="PRO_5040478971" description="Kelch repeat-containing protein" evidence="3">
    <location>
        <begin position="37"/>
        <end position="376"/>
    </location>
</feature>
<dbReference type="InterPro" id="IPR015915">
    <property type="entry name" value="Kelch-typ_b-propeller"/>
</dbReference>
<gene>
    <name evidence="4" type="ORF">KVV02_004457</name>
</gene>
<evidence type="ECO:0000256" key="2">
    <source>
        <dbReference type="ARBA" id="ARBA00022737"/>
    </source>
</evidence>
<dbReference type="Gene3D" id="2.120.10.80">
    <property type="entry name" value="Kelch-type beta propeller"/>
    <property type="match status" value="1"/>
</dbReference>
<sequence>MWQHGSSIQSPPSFTSMRATLLCTLSLATLAMGVQAQVNRPQPAINSDFTFIGGKNLFVGDGWLPGPDNIASRVDQFYALDLTVTWTSDTPAWNRLARRANVPGNVITAGTMAATKDSTTILFFDALSVHRYNIKTNDWASSQNATLVNGFHAGATTDTDTGLVYGVSAAEHHRSSVVKPARVTEFNPATNTYTVQEYAGLPQMAIGGSTVYSSATKSLYLYESASDNALFKYDISSKAWSSVNATGDIPSPRNLPCFAPAYGGKKLILAGGQTERGSDEVYVFDVATAEWTKASSMPLGYYTATCAVSGDSFILWGGGHGATVNDGGPIVLDIPSGKWGTKFTPVGTQSAADRGSRALPVAFSAMVAVASILCVL</sequence>
<dbReference type="PANTHER" id="PTHR46093:SF18">
    <property type="entry name" value="FIBRONECTIN TYPE-III DOMAIN-CONTAINING PROTEIN"/>
    <property type="match status" value="1"/>
</dbReference>
<dbReference type="Pfam" id="PF24681">
    <property type="entry name" value="Kelch_KLHDC2_KLHL20_DRC7"/>
    <property type="match status" value="1"/>
</dbReference>
<accession>A0A9P8A4Z5</accession>
<organism evidence="4 5">
    <name type="scientific">Mortierella alpina</name>
    <name type="common">Oleaginous fungus</name>
    <name type="synonym">Mortierella renispora</name>
    <dbReference type="NCBI Taxonomy" id="64518"/>
    <lineage>
        <taxon>Eukaryota</taxon>
        <taxon>Fungi</taxon>
        <taxon>Fungi incertae sedis</taxon>
        <taxon>Mucoromycota</taxon>
        <taxon>Mortierellomycotina</taxon>
        <taxon>Mortierellomycetes</taxon>
        <taxon>Mortierellales</taxon>
        <taxon>Mortierellaceae</taxon>
        <taxon>Mortierella</taxon>
    </lineage>
</organism>
<evidence type="ECO:0008006" key="6">
    <source>
        <dbReference type="Google" id="ProtNLM"/>
    </source>
</evidence>
<dbReference type="EMBL" id="JAIFTL010000067">
    <property type="protein sequence ID" value="KAG9324437.1"/>
    <property type="molecule type" value="Genomic_DNA"/>
</dbReference>
<feature type="signal peptide" evidence="3">
    <location>
        <begin position="1"/>
        <end position="36"/>
    </location>
</feature>
<evidence type="ECO:0000256" key="3">
    <source>
        <dbReference type="SAM" id="SignalP"/>
    </source>
</evidence>
<name>A0A9P8A4Z5_MORAP</name>
<proteinExistence type="predicted"/>
<reference evidence="4" key="1">
    <citation type="submission" date="2021-07" db="EMBL/GenBank/DDBJ databases">
        <title>Draft genome of Mortierella alpina, strain LL118, isolated from an aspen leaf litter sample.</title>
        <authorList>
            <person name="Yang S."/>
            <person name="Vinatzer B.A."/>
        </authorList>
    </citation>
    <scope>NUCLEOTIDE SEQUENCE</scope>
    <source>
        <strain evidence="4">LL118</strain>
    </source>
</reference>
<dbReference type="PANTHER" id="PTHR46093">
    <property type="entry name" value="ACYL-COA-BINDING DOMAIN-CONTAINING PROTEIN 5"/>
    <property type="match status" value="1"/>
</dbReference>
<evidence type="ECO:0000313" key="4">
    <source>
        <dbReference type="EMBL" id="KAG9324437.1"/>
    </source>
</evidence>
<dbReference type="Proteomes" id="UP000717515">
    <property type="component" value="Unassembled WGS sequence"/>
</dbReference>
<keyword evidence="2" id="KW-0677">Repeat</keyword>
<dbReference type="AlphaFoldDB" id="A0A9P8A4Z5"/>